<protein>
    <submittedName>
        <fullName evidence="1">Uncharacterized protein</fullName>
    </submittedName>
</protein>
<proteinExistence type="predicted"/>
<reference evidence="1 2" key="1">
    <citation type="journal article" date="2020" name="BMC Genomics">
        <title>Intraspecific diversification of the crop wild relative Brassica cretica Lam. using demographic model selection.</title>
        <authorList>
            <person name="Kioukis A."/>
            <person name="Michalopoulou V.A."/>
            <person name="Briers L."/>
            <person name="Pirintsos S."/>
            <person name="Studholme D.J."/>
            <person name="Pavlidis P."/>
            <person name="Sarris P.F."/>
        </authorList>
    </citation>
    <scope>NUCLEOTIDE SEQUENCE [LARGE SCALE GENOMIC DNA]</scope>
    <source>
        <strain evidence="2">cv. PFS-1207/04</strain>
    </source>
</reference>
<sequence length="97" mass="10708">MWTVWSLENDLVTRRLHEDPGITGDGGTEALLGSLDRESRDSLVRSGDRGWNPEVSVVGPRGRMRIQGFSRRSGDRIGTLVHLDPEVVWEPGGPLGM</sequence>
<dbReference type="EMBL" id="QGKV02000832">
    <property type="protein sequence ID" value="KAF3546345.1"/>
    <property type="molecule type" value="Genomic_DNA"/>
</dbReference>
<name>A0ABQ7C3T9_BRACR</name>
<organism evidence="1 2">
    <name type="scientific">Brassica cretica</name>
    <name type="common">Mustard</name>
    <dbReference type="NCBI Taxonomy" id="69181"/>
    <lineage>
        <taxon>Eukaryota</taxon>
        <taxon>Viridiplantae</taxon>
        <taxon>Streptophyta</taxon>
        <taxon>Embryophyta</taxon>
        <taxon>Tracheophyta</taxon>
        <taxon>Spermatophyta</taxon>
        <taxon>Magnoliopsida</taxon>
        <taxon>eudicotyledons</taxon>
        <taxon>Gunneridae</taxon>
        <taxon>Pentapetalae</taxon>
        <taxon>rosids</taxon>
        <taxon>malvids</taxon>
        <taxon>Brassicales</taxon>
        <taxon>Brassicaceae</taxon>
        <taxon>Brassiceae</taxon>
        <taxon>Brassica</taxon>
    </lineage>
</organism>
<dbReference type="Proteomes" id="UP000266723">
    <property type="component" value="Unassembled WGS sequence"/>
</dbReference>
<gene>
    <name evidence="1" type="ORF">DY000_02006493</name>
</gene>
<evidence type="ECO:0000313" key="2">
    <source>
        <dbReference type="Proteomes" id="UP000266723"/>
    </source>
</evidence>
<evidence type="ECO:0000313" key="1">
    <source>
        <dbReference type="EMBL" id="KAF3546345.1"/>
    </source>
</evidence>
<comment type="caution">
    <text evidence="1">The sequence shown here is derived from an EMBL/GenBank/DDBJ whole genome shotgun (WGS) entry which is preliminary data.</text>
</comment>
<accession>A0ABQ7C3T9</accession>
<keyword evidence="2" id="KW-1185">Reference proteome</keyword>